<comment type="PTM">
    <text evidence="6">Binds 1 heme c group covalently per subunit.</text>
</comment>
<dbReference type="GO" id="GO:0020037">
    <property type="term" value="F:heme binding"/>
    <property type="evidence" value="ECO:0007669"/>
    <property type="project" value="InterPro"/>
</dbReference>
<dbReference type="Pfam" id="PF07995">
    <property type="entry name" value="GSDH"/>
    <property type="match status" value="1"/>
</dbReference>
<evidence type="ECO:0000256" key="4">
    <source>
        <dbReference type="ARBA" id="ARBA00022982"/>
    </source>
</evidence>
<dbReference type="SUPFAM" id="SSF50952">
    <property type="entry name" value="Soluble quinoprotein glucose dehydrogenase"/>
    <property type="match status" value="1"/>
</dbReference>
<accession>A0A923T6J0</accession>
<evidence type="ECO:0000256" key="2">
    <source>
        <dbReference type="ARBA" id="ARBA00022617"/>
    </source>
</evidence>
<dbReference type="InterPro" id="IPR011041">
    <property type="entry name" value="Quinoprot_gluc/sorb_DH_b-prop"/>
</dbReference>
<evidence type="ECO:0000256" key="5">
    <source>
        <dbReference type="ARBA" id="ARBA00023004"/>
    </source>
</evidence>
<feature type="binding site" description="covalent" evidence="6">
    <location>
        <position position="931"/>
    </location>
    <ligand>
        <name>heme c</name>
        <dbReference type="ChEBI" id="CHEBI:61717"/>
    </ligand>
</feature>
<feature type="domain" description="Cytochrome c" evidence="10">
    <location>
        <begin position="868"/>
        <end position="953"/>
    </location>
</feature>
<feature type="region of interest" description="Disordered" evidence="7">
    <location>
        <begin position="411"/>
        <end position="442"/>
    </location>
</feature>
<dbReference type="InterPro" id="IPR013783">
    <property type="entry name" value="Ig-like_fold"/>
</dbReference>
<dbReference type="SUPFAM" id="SSF49299">
    <property type="entry name" value="PKD domain"/>
    <property type="match status" value="1"/>
</dbReference>
<evidence type="ECO:0000259" key="10">
    <source>
        <dbReference type="PROSITE" id="PS51007"/>
    </source>
</evidence>
<dbReference type="RefSeq" id="WP_187465580.1">
    <property type="nucleotide sequence ID" value="NZ_JACSIT010000067.1"/>
</dbReference>
<evidence type="ECO:0000256" key="3">
    <source>
        <dbReference type="ARBA" id="ARBA00022723"/>
    </source>
</evidence>
<dbReference type="InterPro" id="IPR029062">
    <property type="entry name" value="Class_I_gatase-like"/>
</dbReference>
<dbReference type="Proteomes" id="UP000650081">
    <property type="component" value="Unassembled WGS sequence"/>
</dbReference>
<dbReference type="PROSITE" id="PS50093">
    <property type="entry name" value="PKD"/>
    <property type="match status" value="1"/>
</dbReference>
<protein>
    <submittedName>
        <fullName evidence="11">ThuA domain-containing protein</fullName>
    </submittedName>
</protein>
<dbReference type="InterPro" id="IPR002324">
    <property type="entry name" value="Cyt_c_ID"/>
</dbReference>
<reference evidence="11" key="1">
    <citation type="submission" date="2020-08" db="EMBL/GenBank/DDBJ databases">
        <title>Lewinella bacteria from marine environments.</title>
        <authorList>
            <person name="Zhong Y."/>
        </authorList>
    </citation>
    <scope>NUCLEOTIDE SEQUENCE</scope>
    <source>
        <strain evidence="11">KCTC 42187</strain>
    </source>
</reference>
<keyword evidence="1" id="KW-0813">Transport</keyword>
<dbReference type="Pfam" id="PF06283">
    <property type="entry name" value="ThuA"/>
    <property type="match status" value="1"/>
</dbReference>
<evidence type="ECO:0000259" key="9">
    <source>
        <dbReference type="PROSITE" id="PS50093"/>
    </source>
</evidence>
<dbReference type="SUPFAM" id="SSF52317">
    <property type="entry name" value="Class I glutamine amidotransferase-like"/>
    <property type="match status" value="1"/>
</dbReference>
<feature type="chain" id="PRO_5037300526" evidence="8">
    <location>
        <begin position="26"/>
        <end position="1156"/>
    </location>
</feature>
<feature type="binding site" description="covalent" evidence="6">
    <location>
        <position position="886"/>
    </location>
    <ligand>
        <name>heme c</name>
        <dbReference type="ChEBI" id="CHEBI:61717"/>
    </ligand>
</feature>
<dbReference type="InterPro" id="IPR012938">
    <property type="entry name" value="Glc/Sorbosone_DH"/>
</dbReference>
<sequence>MKASSFFLSIGLLAVLLLSFGSCQPTPGPAQLLVFSKTEGFRHTSIAAGVAALTKMAEEKGFTATFTEDADLFTDNNLRNYRAVVFLNTTGDVLNPAQQIAFERFIQAGGGYVGVHAATDTEYDWPWYGQLAGAYFLDHPSTPSNLQEGTFHVLEKDHWATQGMPDTFKRTDEFYAFRNISKHIHPVLEIDNESYVGGSNPDFHPMSWYQEFDGGRSFYTAMGHTDETYSEPLFLDHLWAGINYAMGGDDPAPLDYEKSRPEENRFSKEVLADKLDEPMELTLLDEERILFIQRKGEVRLYNLATAELKTIANLPVSLKYVDKDGKESVAEDGLLGLNKDPNFAENHWIYLFYSPVDTAVNRLSRFEMNGDELLLDSEKIMLEIGVQREQCCHTGGSIDWDAAGNLYLSTGDNTNPHGSNGYSPSDERPGRSAWDAQKSSANTNDLRGKILRIHPEADGSYTIPEGNLFPAGTANTRPEIYTMGHRNPFRISVDQKTGYVYWGDVGPDANEPNPERGPAGHDEVGQARSAGNFGWPHFVGDNKAYHKYDFANEKSLPKWDAAAPTNTSPNNTGLQELPPAQPAFVWYPYGASPEFPLLGSGGRNAMAGPVYYQSDFANAERPFPAYYDGKLLAYEWMRGIIYAVKMDAEGNLLSMDRFMPSYTFSNPMDMVFAANGDLFMLEYGTGWFTQNDDARLVRISYNAGNRPPKVELIANTAGGSAPLALELNAGGTSDPDNDELKFTWNISNDAGFKQHFTTEEAALTLTEKGVYKAELTVDDGNGGQVTQALEIVVGNEKPIVDLTLPNGNASFFVPGQPILYDVQVTDAEDGKLDAGIAASQVAFSIDYLAEGYDKVIIEQGHRGADAGAKLSKGAVLIGENDCISCHKVAEKSIGPNYTEIATRYAGDANAEEYLTGKIIAGGSGVWGETAMAAHPELATSDAVEMVQYILSLAKKSDQAALPLKGSYLPTLPEGDPGMGVFILRAAYLDRGTDGLPALGAEKTLVLRNANINPHSFTAYQDVRKLSFGGRNLLLPEKSGAYALLSDVSLAGISAISLVASAPVPMINAVGGTVELHLDTPDGPLLGTSPLLKTTDQMPGQSAAAPPLLTVPLTLPTGTSPTDQHDLYFVFKSPDGADGVIMVVMGVMVQLDQKLSR</sequence>
<dbReference type="Gene3D" id="2.60.120.260">
    <property type="entry name" value="Galactose-binding domain-like"/>
    <property type="match status" value="1"/>
</dbReference>
<dbReference type="PROSITE" id="PS51257">
    <property type="entry name" value="PROKAR_LIPOPROTEIN"/>
    <property type="match status" value="1"/>
</dbReference>
<evidence type="ECO:0000313" key="11">
    <source>
        <dbReference type="EMBL" id="MBC6993475.1"/>
    </source>
</evidence>
<name>A0A923T6J0_9BACT</name>
<dbReference type="PANTHER" id="PTHR40469">
    <property type="entry name" value="SECRETED GLYCOSYL HYDROLASE"/>
    <property type="match status" value="1"/>
</dbReference>
<keyword evidence="3 6" id="KW-0479">Metal-binding</keyword>
<dbReference type="Gene3D" id="2.120.10.30">
    <property type="entry name" value="TolB, C-terminal domain"/>
    <property type="match status" value="1"/>
</dbReference>
<dbReference type="Gene3D" id="1.10.760.10">
    <property type="entry name" value="Cytochrome c-like domain"/>
    <property type="match status" value="1"/>
</dbReference>
<keyword evidence="8" id="KW-0732">Signal</keyword>
<dbReference type="InterPro" id="IPR036909">
    <property type="entry name" value="Cyt_c-like_dom_sf"/>
</dbReference>
<dbReference type="Pfam" id="PF00034">
    <property type="entry name" value="Cytochrom_C"/>
    <property type="match status" value="1"/>
</dbReference>
<dbReference type="PANTHER" id="PTHR40469:SF2">
    <property type="entry name" value="GALACTOSE-BINDING DOMAIN-LIKE SUPERFAMILY PROTEIN"/>
    <property type="match status" value="1"/>
</dbReference>
<dbReference type="AlphaFoldDB" id="A0A923T6J0"/>
<evidence type="ECO:0000256" key="6">
    <source>
        <dbReference type="PIRSR" id="PIRSR602324-1"/>
    </source>
</evidence>
<feature type="signal peptide" evidence="8">
    <location>
        <begin position="1"/>
        <end position="25"/>
    </location>
</feature>
<dbReference type="SUPFAM" id="SSF46626">
    <property type="entry name" value="Cytochrome c"/>
    <property type="match status" value="1"/>
</dbReference>
<dbReference type="GO" id="GO:0009055">
    <property type="term" value="F:electron transfer activity"/>
    <property type="evidence" value="ECO:0007669"/>
    <property type="project" value="InterPro"/>
</dbReference>
<proteinExistence type="predicted"/>
<evidence type="ECO:0000256" key="1">
    <source>
        <dbReference type="ARBA" id="ARBA00022448"/>
    </source>
</evidence>
<evidence type="ECO:0000256" key="7">
    <source>
        <dbReference type="SAM" id="MobiDB-lite"/>
    </source>
</evidence>
<gene>
    <name evidence="11" type="ORF">H9S92_04845</name>
</gene>
<dbReference type="Gene3D" id="2.60.40.10">
    <property type="entry name" value="Immunoglobulins"/>
    <property type="match status" value="1"/>
</dbReference>
<evidence type="ECO:0000256" key="8">
    <source>
        <dbReference type="SAM" id="SignalP"/>
    </source>
</evidence>
<keyword evidence="12" id="KW-1185">Reference proteome</keyword>
<dbReference type="Gene3D" id="3.40.50.880">
    <property type="match status" value="1"/>
</dbReference>
<organism evidence="11 12">
    <name type="scientific">Neolewinella lacunae</name>
    <dbReference type="NCBI Taxonomy" id="1517758"/>
    <lineage>
        <taxon>Bacteria</taxon>
        <taxon>Pseudomonadati</taxon>
        <taxon>Bacteroidota</taxon>
        <taxon>Saprospiria</taxon>
        <taxon>Saprospirales</taxon>
        <taxon>Lewinellaceae</taxon>
        <taxon>Neolewinella</taxon>
    </lineage>
</organism>
<keyword evidence="5 6" id="KW-0408">Iron</keyword>
<dbReference type="InterPro" id="IPR029010">
    <property type="entry name" value="ThuA-like"/>
</dbReference>
<feature type="binding site" description="covalent" evidence="6">
    <location>
        <position position="882"/>
    </location>
    <ligand>
        <name>heme c</name>
        <dbReference type="ChEBI" id="CHEBI:61717"/>
    </ligand>
</feature>
<dbReference type="Pfam" id="PF18911">
    <property type="entry name" value="PKD_4"/>
    <property type="match status" value="1"/>
</dbReference>
<feature type="compositionally biased region" description="Polar residues" evidence="7">
    <location>
        <begin position="411"/>
        <end position="423"/>
    </location>
</feature>
<keyword evidence="4" id="KW-0249">Electron transport</keyword>
<dbReference type="InterPro" id="IPR009056">
    <property type="entry name" value="Cyt_c-like_dom"/>
</dbReference>
<dbReference type="CDD" id="cd04084">
    <property type="entry name" value="CBM6_xylanase-like"/>
    <property type="match status" value="1"/>
</dbReference>
<dbReference type="GO" id="GO:0005506">
    <property type="term" value="F:iron ion binding"/>
    <property type="evidence" value="ECO:0007669"/>
    <property type="project" value="InterPro"/>
</dbReference>
<dbReference type="InterPro" id="IPR011042">
    <property type="entry name" value="6-blade_b-propeller_TolB-like"/>
</dbReference>
<feature type="domain" description="PKD" evidence="9">
    <location>
        <begin position="708"/>
        <end position="793"/>
    </location>
</feature>
<dbReference type="InterPro" id="IPR035986">
    <property type="entry name" value="PKD_dom_sf"/>
</dbReference>
<keyword evidence="2 6" id="KW-0349">Heme</keyword>
<dbReference type="PROSITE" id="PS51007">
    <property type="entry name" value="CYTC"/>
    <property type="match status" value="1"/>
</dbReference>
<dbReference type="PRINTS" id="PR00606">
    <property type="entry name" value="CYTCHROMECID"/>
</dbReference>
<dbReference type="InterPro" id="IPR000601">
    <property type="entry name" value="PKD_dom"/>
</dbReference>
<comment type="caution">
    <text evidence="11">The sequence shown here is derived from an EMBL/GenBank/DDBJ whole genome shotgun (WGS) entry which is preliminary data.</text>
</comment>
<evidence type="ECO:0000313" key="12">
    <source>
        <dbReference type="Proteomes" id="UP000650081"/>
    </source>
</evidence>
<dbReference type="EMBL" id="JACSIT010000067">
    <property type="protein sequence ID" value="MBC6993475.1"/>
    <property type="molecule type" value="Genomic_DNA"/>
</dbReference>